<accession>A0A5B0GGT3</accession>
<comment type="catalytic activity">
    <reaction evidence="5 6">
        <text>dTDP-beta-L-rhamnose + NADP(+) = dTDP-4-dehydro-beta-L-rhamnose + NADPH + H(+)</text>
        <dbReference type="Rhea" id="RHEA:21796"/>
        <dbReference type="ChEBI" id="CHEBI:15378"/>
        <dbReference type="ChEBI" id="CHEBI:57510"/>
        <dbReference type="ChEBI" id="CHEBI:57783"/>
        <dbReference type="ChEBI" id="CHEBI:58349"/>
        <dbReference type="ChEBI" id="CHEBI:62830"/>
        <dbReference type="EC" id="1.1.1.133"/>
    </reaction>
</comment>
<sequence length="312" mass="33889">MREVTMNQERAILVTGVNGQVGFELMRTLQGLGRVVALDRKALDLSDLDRVRAVVREIKPAIIVNPAAYTAVDAAESDIDAAMRLNADVPRTLAQEAADSGAVLVHYSTDYVFDGTKSTPYAEDDRTNPQNVYGASKLAGERAIAESGCAYLVFRTSWVYGRRGKNFLLTMLRLGAERPELRVVADQIGAPTWSNTIATATAHVLAQGLASEDAKWWRERSGIYHLTAAGATSWHGFAQAIFDIAMGELAPKVLPISASEYPVPAKRPGNSRMSQEKLAERFGLCLPSWDDALRLCMGDMASGARQTDATLT</sequence>
<name>A0A5B0GGT3_9BURK</name>
<evidence type="ECO:0000313" key="8">
    <source>
        <dbReference type="EMBL" id="KAA1002617.1"/>
    </source>
</evidence>
<feature type="domain" description="RmlD-like substrate binding" evidence="7">
    <location>
        <begin position="11"/>
        <end position="299"/>
    </location>
</feature>
<dbReference type="InterPro" id="IPR036291">
    <property type="entry name" value="NAD(P)-bd_dom_sf"/>
</dbReference>
<dbReference type="PANTHER" id="PTHR10491">
    <property type="entry name" value="DTDP-4-DEHYDRORHAMNOSE REDUCTASE"/>
    <property type="match status" value="1"/>
</dbReference>
<evidence type="ECO:0000256" key="3">
    <source>
        <dbReference type="ARBA" id="ARBA00012929"/>
    </source>
</evidence>
<dbReference type="GO" id="GO:0008831">
    <property type="term" value="F:dTDP-4-dehydrorhamnose reductase activity"/>
    <property type="evidence" value="ECO:0007669"/>
    <property type="project" value="UniProtKB-EC"/>
</dbReference>
<dbReference type="PANTHER" id="PTHR10491:SF4">
    <property type="entry name" value="METHIONINE ADENOSYLTRANSFERASE 2 SUBUNIT BETA"/>
    <property type="match status" value="1"/>
</dbReference>
<dbReference type="Gene3D" id="3.90.25.10">
    <property type="entry name" value="UDP-galactose 4-epimerase, domain 1"/>
    <property type="match status" value="1"/>
</dbReference>
<dbReference type="GO" id="GO:0005829">
    <property type="term" value="C:cytosol"/>
    <property type="evidence" value="ECO:0007669"/>
    <property type="project" value="TreeGrafter"/>
</dbReference>
<keyword evidence="9" id="KW-1185">Reference proteome</keyword>
<dbReference type="Proteomes" id="UP000325273">
    <property type="component" value="Unassembled WGS sequence"/>
</dbReference>
<dbReference type="EC" id="1.1.1.133" evidence="3 6"/>
<comment type="pathway">
    <text evidence="1 6">Carbohydrate biosynthesis; dTDP-L-rhamnose biosynthesis.</text>
</comment>
<keyword evidence="6" id="KW-0521">NADP</keyword>
<organism evidence="8 9">
    <name type="scientific">Paraburkholderia panacisoli</name>
    <dbReference type="NCBI Taxonomy" id="2603818"/>
    <lineage>
        <taxon>Bacteria</taxon>
        <taxon>Pseudomonadati</taxon>
        <taxon>Pseudomonadota</taxon>
        <taxon>Betaproteobacteria</taxon>
        <taxon>Burkholderiales</taxon>
        <taxon>Burkholderiaceae</taxon>
        <taxon>Paraburkholderia</taxon>
    </lineage>
</organism>
<dbReference type="InterPro" id="IPR005913">
    <property type="entry name" value="dTDP_dehydrorham_reduct"/>
</dbReference>
<evidence type="ECO:0000256" key="4">
    <source>
        <dbReference type="ARBA" id="ARBA00017099"/>
    </source>
</evidence>
<dbReference type="AlphaFoldDB" id="A0A5B0GGT3"/>
<evidence type="ECO:0000256" key="6">
    <source>
        <dbReference type="RuleBase" id="RU364082"/>
    </source>
</evidence>
<dbReference type="InterPro" id="IPR029903">
    <property type="entry name" value="RmlD-like-bd"/>
</dbReference>
<reference evidence="8 9" key="1">
    <citation type="submission" date="2019-08" db="EMBL/GenBank/DDBJ databases">
        <title>Paraburkholderia sp. DCY113.</title>
        <authorList>
            <person name="Kang J."/>
        </authorList>
    </citation>
    <scope>NUCLEOTIDE SEQUENCE [LARGE SCALE GENOMIC DNA]</scope>
    <source>
        <strain evidence="8 9">DCY113</strain>
    </source>
</reference>
<proteinExistence type="inferred from homology"/>
<evidence type="ECO:0000256" key="5">
    <source>
        <dbReference type="ARBA" id="ARBA00048200"/>
    </source>
</evidence>
<comment type="cofactor">
    <cofactor evidence="6">
        <name>Mg(2+)</name>
        <dbReference type="ChEBI" id="CHEBI:18420"/>
    </cofactor>
    <text evidence="6">Binds 1 Mg(2+) ion per monomer.</text>
</comment>
<dbReference type="EMBL" id="VTUZ01000037">
    <property type="protein sequence ID" value="KAA1002617.1"/>
    <property type="molecule type" value="Genomic_DNA"/>
</dbReference>
<dbReference type="CDD" id="cd05254">
    <property type="entry name" value="dTDP_HR_like_SDR_e"/>
    <property type="match status" value="1"/>
</dbReference>
<dbReference type="NCBIfam" id="TIGR01214">
    <property type="entry name" value="rmlD"/>
    <property type="match status" value="1"/>
</dbReference>
<evidence type="ECO:0000256" key="1">
    <source>
        <dbReference type="ARBA" id="ARBA00004781"/>
    </source>
</evidence>
<comment type="function">
    <text evidence="6">Catalyzes the reduction of dTDP-6-deoxy-L-lyxo-4-hexulose to yield dTDP-L-rhamnose.</text>
</comment>
<dbReference type="GO" id="GO:0019305">
    <property type="term" value="P:dTDP-rhamnose biosynthetic process"/>
    <property type="evidence" value="ECO:0007669"/>
    <property type="project" value="UniProtKB-UniPathway"/>
</dbReference>
<dbReference type="UniPathway" id="UPA00124"/>
<comment type="similarity">
    <text evidence="2 6">Belongs to the dTDP-4-dehydrorhamnose reductase family.</text>
</comment>
<dbReference type="Pfam" id="PF04321">
    <property type="entry name" value="RmlD_sub_bind"/>
    <property type="match status" value="1"/>
</dbReference>
<evidence type="ECO:0000313" key="9">
    <source>
        <dbReference type="Proteomes" id="UP000325273"/>
    </source>
</evidence>
<evidence type="ECO:0000256" key="2">
    <source>
        <dbReference type="ARBA" id="ARBA00010944"/>
    </source>
</evidence>
<protein>
    <recommendedName>
        <fullName evidence="4 6">dTDP-4-dehydrorhamnose reductase</fullName>
        <ecNumber evidence="3 6">1.1.1.133</ecNumber>
    </recommendedName>
</protein>
<keyword evidence="6 8" id="KW-0560">Oxidoreductase</keyword>
<dbReference type="Gene3D" id="3.40.50.720">
    <property type="entry name" value="NAD(P)-binding Rossmann-like Domain"/>
    <property type="match status" value="1"/>
</dbReference>
<comment type="caution">
    <text evidence="8">The sequence shown here is derived from an EMBL/GenBank/DDBJ whole genome shotgun (WGS) entry which is preliminary data.</text>
</comment>
<gene>
    <name evidence="8" type="primary">rfbD</name>
    <name evidence="8" type="ORF">FVF58_37235</name>
</gene>
<dbReference type="SUPFAM" id="SSF51735">
    <property type="entry name" value="NAD(P)-binding Rossmann-fold domains"/>
    <property type="match status" value="1"/>
</dbReference>
<evidence type="ECO:0000259" key="7">
    <source>
        <dbReference type="Pfam" id="PF04321"/>
    </source>
</evidence>